<evidence type="ECO:0000313" key="3">
    <source>
        <dbReference type="EMBL" id="RZU35697.1"/>
    </source>
</evidence>
<feature type="signal peptide" evidence="2">
    <location>
        <begin position="1"/>
        <end position="21"/>
    </location>
</feature>
<feature type="region of interest" description="Disordered" evidence="1">
    <location>
        <begin position="469"/>
        <end position="492"/>
    </location>
</feature>
<dbReference type="Proteomes" id="UP000292958">
    <property type="component" value="Unassembled WGS sequence"/>
</dbReference>
<organism evidence="3 4">
    <name type="scientific">Edaphobacter modestus</name>
    <dbReference type="NCBI Taxonomy" id="388466"/>
    <lineage>
        <taxon>Bacteria</taxon>
        <taxon>Pseudomonadati</taxon>
        <taxon>Acidobacteriota</taxon>
        <taxon>Terriglobia</taxon>
        <taxon>Terriglobales</taxon>
        <taxon>Acidobacteriaceae</taxon>
        <taxon>Edaphobacter</taxon>
    </lineage>
</organism>
<reference evidence="3 4" key="1">
    <citation type="submission" date="2019-02" db="EMBL/GenBank/DDBJ databases">
        <title>Genomic Encyclopedia of Archaeal and Bacterial Type Strains, Phase II (KMG-II): from individual species to whole genera.</title>
        <authorList>
            <person name="Goeker M."/>
        </authorList>
    </citation>
    <scope>NUCLEOTIDE SEQUENCE [LARGE SCALE GENOMIC DNA]</scope>
    <source>
        <strain evidence="3 4">DSM 18101</strain>
    </source>
</reference>
<protein>
    <recommendedName>
        <fullName evidence="5">Cytochrome c domain-containing protein</fullName>
    </recommendedName>
</protein>
<dbReference type="RefSeq" id="WP_130424132.1">
    <property type="nucleotide sequence ID" value="NZ_SHKW01000002.1"/>
</dbReference>
<keyword evidence="2" id="KW-0732">Signal</keyword>
<evidence type="ECO:0000256" key="2">
    <source>
        <dbReference type="SAM" id="SignalP"/>
    </source>
</evidence>
<feature type="chain" id="PRO_5020940654" description="Cytochrome c domain-containing protein" evidence="2">
    <location>
        <begin position="22"/>
        <end position="492"/>
    </location>
</feature>
<dbReference type="EMBL" id="SHKW01000002">
    <property type="protein sequence ID" value="RZU35697.1"/>
    <property type="molecule type" value="Genomic_DNA"/>
</dbReference>
<evidence type="ECO:0000256" key="1">
    <source>
        <dbReference type="SAM" id="MobiDB-lite"/>
    </source>
</evidence>
<sequence length="492" mass="54032">MSIRNLLSTLVIAIVATPASGQLPIPKQESAASIAFRNAVVPAPQKPTTPVFKLSHTYPHSIPAKCEECEWLNIPVNFATQFPAGSKKVESPQWHGQHWDEYINAILNYVKEDQDPQLSNEIGWKTTVKGKTRWFNVPWMAYDPTAGREYVHGTTNERTATLGDLVQGSQQGPHVQFFMVGEKESCKTDYPWGFESWSVGYYNEFGGYALGRTIPTSGVPQMGEYLGTSVPAGLPFPTGTVVVKILTSNIPVDCVPFLRGSPEWMVDRHKYTKANGYECDREVQSDHVVQVDVAVVDRRSPTGWVYGTFAYDGNTPGTTFWDHIVPVGLQWGSDPWTFPAVPLSASLPLQQSVINTDSATFQHLGCKDRLAGPVDNQQSSCTSCHASAYAAPKGTPGIMGSNVPPSFGFNGMCQAYSLENAAYFQNQSAPQRFPGGQYGDAFTMDTSLQLEVAFTQYGYYNTDRAPQTCTDPNQITPPRKAAEAAIQKKVSK</sequence>
<evidence type="ECO:0000313" key="4">
    <source>
        <dbReference type="Proteomes" id="UP000292958"/>
    </source>
</evidence>
<comment type="caution">
    <text evidence="3">The sequence shown here is derived from an EMBL/GenBank/DDBJ whole genome shotgun (WGS) entry which is preliminary data.</text>
</comment>
<proteinExistence type="predicted"/>
<evidence type="ECO:0008006" key="5">
    <source>
        <dbReference type="Google" id="ProtNLM"/>
    </source>
</evidence>
<name>A0A4Q7YEE1_9BACT</name>
<dbReference type="OrthoDB" id="8830878at2"/>
<keyword evidence="4" id="KW-1185">Reference proteome</keyword>
<accession>A0A4Q7YEE1</accession>
<dbReference type="AlphaFoldDB" id="A0A4Q7YEE1"/>
<gene>
    <name evidence="3" type="ORF">BDD14_5789</name>
</gene>